<dbReference type="EMBL" id="JAMBED010000001">
    <property type="protein sequence ID" value="MCL1549904.1"/>
    <property type="molecule type" value="Genomic_DNA"/>
</dbReference>
<dbReference type="SUPFAM" id="SSF56300">
    <property type="entry name" value="Metallo-dependent phosphatases"/>
    <property type="match status" value="1"/>
</dbReference>
<keyword evidence="3" id="KW-0540">Nuclease</keyword>
<dbReference type="EMBL" id="QUZM01000001">
    <property type="protein sequence ID" value="RFF43077.1"/>
    <property type="molecule type" value="Genomic_DNA"/>
</dbReference>
<dbReference type="GeneID" id="97210879"/>
<dbReference type="STRING" id="1843581.A7D16_12965"/>
<sequence length="214" mass="23517">MGDSVQLQLAGETVELLGERALYRPAQRALLIADLHLGKADVFRRAGIGLPAGGTAHDLERLDGLLAQRQVDALWILGDLLHGPAPRAAWHRRWSAWREQHCALRVIAIRGNHDRALAGAQLHIEAAGEQVEDGPFVLRHDPLPHRTGHVLCGHLHPLAKLPGLARRWPAFWLRERVTILPAFSQFTAGIVPTLTEGERLVACVEGDAMALPVR</sequence>
<evidence type="ECO:0000259" key="1">
    <source>
        <dbReference type="Pfam" id="PF00149"/>
    </source>
</evidence>
<dbReference type="AlphaFoldDB" id="A0A3E1KUT2"/>
<dbReference type="InterPro" id="IPR024173">
    <property type="entry name" value="Pesterase_MJ0037-like"/>
</dbReference>
<feature type="domain" description="Calcineurin-like phosphoesterase" evidence="1">
    <location>
        <begin position="28"/>
        <end position="175"/>
    </location>
</feature>
<keyword evidence="3" id="KW-0378">Hydrolase</keyword>
<dbReference type="GO" id="GO:0004519">
    <property type="term" value="F:endonuclease activity"/>
    <property type="evidence" value="ECO:0007669"/>
    <property type="project" value="UniProtKB-KW"/>
</dbReference>
<dbReference type="Proteomes" id="UP000259570">
    <property type="component" value="Unassembled WGS sequence"/>
</dbReference>
<dbReference type="CDD" id="cd07391">
    <property type="entry name" value="MPP_PF1019"/>
    <property type="match status" value="1"/>
</dbReference>
<comment type="caution">
    <text evidence="3">The sequence shown here is derived from an EMBL/GenBank/DDBJ whole genome shotgun (WGS) entry which is preliminary data.</text>
</comment>
<dbReference type="EC" id="3.1.-.-" evidence="3"/>
<reference evidence="2" key="2">
    <citation type="submission" date="2022-04" db="EMBL/GenBank/DDBJ databases">
        <title>Genomic comparison of 19 strains of Xanthomonas nasturtii, a newly emerging watercress pathogen.</title>
        <authorList>
            <person name="Harrison J."/>
            <person name="Greer S."/>
            <person name="Hussain R."/>
            <person name="Lascelles D."/>
            <person name="Roberts M."/>
            <person name="Carter B."/>
            <person name="Bryning A."/>
            <person name="Carroll S."/>
            <person name="Aspin A."/>
            <person name="Cruz L."/>
            <person name="Cruz J."/>
            <person name="Grant M."/>
            <person name="Vicente J."/>
            <person name="Studholme D.J."/>
        </authorList>
    </citation>
    <scope>NUCLEOTIDE SEQUENCE</scope>
    <source>
        <strain evidence="2">10016B</strain>
    </source>
</reference>
<dbReference type="Proteomes" id="UP001167357">
    <property type="component" value="Unassembled WGS sequence"/>
</dbReference>
<name>A0A3E1KUT2_9XANT</name>
<evidence type="ECO:0000313" key="2">
    <source>
        <dbReference type="EMBL" id="MCL1549904.1"/>
    </source>
</evidence>
<gene>
    <name evidence="3" type="primary">pdeM</name>
    <name evidence="3" type="ORF">DZD52_00905</name>
    <name evidence="2" type="ORF">M3O51_00850</name>
</gene>
<dbReference type="Pfam" id="PF00149">
    <property type="entry name" value="Metallophos"/>
    <property type="match status" value="1"/>
</dbReference>
<dbReference type="InterPro" id="IPR026336">
    <property type="entry name" value="PdeM-like"/>
</dbReference>
<evidence type="ECO:0000313" key="5">
    <source>
        <dbReference type="Proteomes" id="UP001167357"/>
    </source>
</evidence>
<dbReference type="GO" id="GO:0016787">
    <property type="term" value="F:hydrolase activity"/>
    <property type="evidence" value="ECO:0007669"/>
    <property type="project" value="UniProtKB-KW"/>
</dbReference>
<dbReference type="GO" id="GO:0016874">
    <property type="term" value="F:ligase activity"/>
    <property type="evidence" value="ECO:0007669"/>
    <property type="project" value="UniProtKB-KW"/>
</dbReference>
<dbReference type="PIRSF" id="PIRSF000887">
    <property type="entry name" value="Pesterase_MJ0037"/>
    <property type="match status" value="1"/>
</dbReference>
<proteinExistence type="predicted"/>
<organism evidence="3 4">
    <name type="scientific">Xanthomonas nasturtii</name>
    <dbReference type="NCBI Taxonomy" id="1843581"/>
    <lineage>
        <taxon>Bacteria</taxon>
        <taxon>Pseudomonadati</taxon>
        <taxon>Pseudomonadota</taxon>
        <taxon>Gammaproteobacteria</taxon>
        <taxon>Lysobacterales</taxon>
        <taxon>Lysobacteraceae</taxon>
        <taxon>Xanthomonas</taxon>
    </lineage>
</organism>
<keyword evidence="3" id="KW-0436">Ligase</keyword>
<dbReference type="NCBIfam" id="TIGR04123">
    <property type="entry name" value="P_estr_lig_assc"/>
    <property type="match status" value="1"/>
</dbReference>
<keyword evidence="5" id="KW-1185">Reference proteome</keyword>
<dbReference type="PANTHER" id="PTHR39323">
    <property type="entry name" value="BLR1149 PROTEIN"/>
    <property type="match status" value="1"/>
</dbReference>
<dbReference type="RefSeq" id="WP_116904740.1">
    <property type="nucleotide sequence ID" value="NZ_CP142084.2"/>
</dbReference>
<accession>A0A3E1KUT2</accession>
<evidence type="ECO:0000313" key="3">
    <source>
        <dbReference type="EMBL" id="RFF43077.1"/>
    </source>
</evidence>
<protein>
    <submittedName>
        <fullName evidence="3">Ligase-associated DNA damage response endonuclease PdeM</fullName>
        <ecNumber evidence="3">3.1.-.-</ecNumber>
    </submittedName>
</protein>
<dbReference type="Gene3D" id="3.60.21.10">
    <property type="match status" value="1"/>
</dbReference>
<dbReference type="InterPro" id="IPR029052">
    <property type="entry name" value="Metallo-depent_PP-like"/>
</dbReference>
<evidence type="ECO:0000313" key="4">
    <source>
        <dbReference type="Proteomes" id="UP000259570"/>
    </source>
</evidence>
<reference evidence="3 4" key="1">
    <citation type="submission" date="2018-08" db="EMBL/GenBank/DDBJ databases">
        <title>Genome sequencing of X. nasturtii WHRI 8984.</title>
        <authorList>
            <person name="Studholme D.J."/>
            <person name="Mchugh J."/>
            <person name="Vicente J."/>
        </authorList>
    </citation>
    <scope>NUCLEOTIDE SEQUENCE [LARGE SCALE GENOMIC DNA]</scope>
    <source>
        <strain evidence="3 4">WHRI 8984</strain>
    </source>
</reference>
<dbReference type="InterPro" id="IPR004843">
    <property type="entry name" value="Calcineurin-like_PHP"/>
</dbReference>
<dbReference type="OrthoDB" id="9795838at2"/>
<keyword evidence="3" id="KW-0255">Endonuclease</keyword>
<dbReference type="PANTHER" id="PTHR39323:SF1">
    <property type="entry name" value="BLR1149 PROTEIN"/>
    <property type="match status" value="1"/>
</dbReference>